<sequence length="154" mass="16661">MGCGKPSLNVSPEGYVISSARNNPSIQQIAHLASPIGMKQSPLSGESEAVNNEGAKEASLDFEGEDEENEIGSGFASKKSGWVDYSGITPIRGDITKTFALRLRSPTEIALKTEEFTSAQALNFDFLYETSNNSLELKKIIDEALEDLEEIGDD</sequence>
<feature type="compositionally biased region" description="Acidic residues" evidence="1">
    <location>
        <begin position="60"/>
        <end position="70"/>
    </location>
</feature>
<dbReference type="EMBL" id="MPUH01001746">
    <property type="protein sequence ID" value="OMJ66337.1"/>
    <property type="molecule type" value="Genomic_DNA"/>
</dbReference>
<keyword evidence="3" id="KW-1185">Reference proteome</keyword>
<reference evidence="2 3" key="1">
    <citation type="submission" date="2016-11" db="EMBL/GenBank/DDBJ databases">
        <title>The macronuclear genome of Stentor coeruleus: a giant cell with tiny introns.</title>
        <authorList>
            <person name="Slabodnick M."/>
            <person name="Ruby J.G."/>
            <person name="Reiff S.B."/>
            <person name="Swart E.C."/>
            <person name="Gosai S."/>
            <person name="Prabakaran S."/>
            <person name="Witkowska E."/>
            <person name="Larue G.E."/>
            <person name="Fisher S."/>
            <person name="Freeman R.M."/>
            <person name="Gunawardena J."/>
            <person name="Chu W."/>
            <person name="Stover N.A."/>
            <person name="Gregory B.D."/>
            <person name="Nowacki M."/>
            <person name="Derisi J."/>
            <person name="Roy S.W."/>
            <person name="Marshall W.F."/>
            <person name="Sood P."/>
        </authorList>
    </citation>
    <scope>NUCLEOTIDE SEQUENCE [LARGE SCALE GENOMIC DNA]</scope>
    <source>
        <strain evidence="2">WM001</strain>
    </source>
</reference>
<dbReference type="Proteomes" id="UP000187209">
    <property type="component" value="Unassembled WGS sequence"/>
</dbReference>
<accession>A0A1R2APA8</accession>
<dbReference type="AlphaFoldDB" id="A0A1R2APA8"/>
<protein>
    <submittedName>
        <fullName evidence="2">Uncharacterized protein</fullName>
    </submittedName>
</protein>
<proteinExistence type="predicted"/>
<evidence type="ECO:0000313" key="2">
    <source>
        <dbReference type="EMBL" id="OMJ66337.1"/>
    </source>
</evidence>
<gene>
    <name evidence="2" type="ORF">SteCoe_36844</name>
</gene>
<organism evidence="2 3">
    <name type="scientific">Stentor coeruleus</name>
    <dbReference type="NCBI Taxonomy" id="5963"/>
    <lineage>
        <taxon>Eukaryota</taxon>
        <taxon>Sar</taxon>
        <taxon>Alveolata</taxon>
        <taxon>Ciliophora</taxon>
        <taxon>Postciliodesmatophora</taxon>
        <taxon>Heterotrichea</taxon>
        <taxon>Heterotrichida</taxon>
        <taxon>Stentoridae</taxon>
        <taxon>Stentor</taxon>
    </lineage>
</organism>
<comment type="caution">
    <text evidence="2">The sequence shown here is derived from an EMBL/GenBank/DDBJ whole genome shotgun (WGS) entry which is preliminary data.</text>
</comment>
<feature type="region of interest" description="Disordered" evidence="1">
    <location>
        <begin position="38"/>
        <end position="75"/>
    </location>
</feature>
<evidence type="ECO:0000256" key="1">
    <source>
        <dbReference type="SAM" id="MobiDB-lite"/>
    </source>
</evidence>
<name>A0A1R2APA8_9CILI</name>
<evidence type="ECO:0000313" key="3">
    <source>
        <dbReference type="Proteomes" id="UP000187209"/>
    </source>
</evidence>